<dbReference type="Proteomes" id="UP000813444">
    <property type="component" value="Unassembled WGS sequence"/>
</dbReference>
<evidence type="ECO:0000259" key="1">
    <source>
        <dbReference type="Pfam" id="PF06985"/>
    </source>
</evidence>
<dbReference type="Pfam" id="PF06985">
    <property type="entry name" value="HET"/>
    <property type="match status" value="1"/>
</dbReference>
<feature type="domain" description="Heterokaryon incompatibility" evidence="1">
    <location>
        <begin position="123"/>
        <end position="276"/>
    </location>
</feature>
<dbReference type="PANTHER" id="PTHR24148">
    <property type="entry name" value="ANKYRIN REPEAT DOMAIN-CONTAINING PROTEIN 39 HOMOLOG-RELATED"/>
    <property type="match status" value="1"/>
</dbReference>
<dbReference type="EMBL" id="JAGPNK010000011">
    <property type="protein sequence ID" value="KAH7311538.1"/>
    <property type="molecule type" value="Genomic_DNA"/>
</dbReference>
<dbReference type="InterPro" id="IPR010730">
    <property type="entry name" value="HET"/>
</dbReference>
<gene>
    <name evidence="2" type="ORF">B0I35DRAFT_357292</name>
</gene>
<evidence type="ECO:0000313" key="2">
    <source>
        <dbReference type="EMBL" id="KAH7311538.1"/>
    </source>
</evidence>
<comment type="caution">
    <text evidence="2">The sequence shown here is derived from an EMBL/GenBank/DDBJ whole genome shotgun (WGS) entry which is preliminary data.</text>
</comment>
<reference evidence="2" key="1">
    <citation type="journal article" date="2021" name="Nat. Commun.">
        <title>Genetic determinants of endophytism in the Arabidopsis root mycobiome.</title>
        <authorList>
            <person name="Mesny F."/>
            <person name="Miyauchi S."/>
            <person name="Thiergart T."/>
            <person name="Pickel B."/>
            <person name="Atanasova L."/>
            <person name="Karlsson M."/>
            <person name="Huettel B."/>
            <person name="Barry K.W."/>
            <person name="Haridas S."/>
            <person name="Chen C."/>
            <person name="Bauer D."/>
            <person name="Andreopoulos W."/>
            <person name="Pangilinan J."/>
            <person name="LaButti K."/>
            <person name="Riley R."/>
            <person name="Lipzen A."/>
            <person name="Clum A."/>
            <person name="Drula E."/>
            <person name="Henrissat B."/>
            <person name="Kohler A."/>
            <person name="Grigoriev I.V."/>
            <person name="Martin F.M."/>
            <person name="Hacquard S."/>
        </authorList>
    </citation>
    <scope>NUCLEOTIDE SEQUENCE</scope>
    <source>
        <strain evidence="2">MPI-CAGE-CH-0235</strain>
    </source>
</reference>
<sequence>MDSLQVSAAISISISGFPYAPLDLSRNEIRLISFPRDAPSGSPPAHDGLVRCVMETVSLDDKTSEYERFRVRARPATRREMYESWRSFAGEGGSLSLSVSASATGRARRRSDVIYYRFKWGDYGALSYTWGDQTNKVPIILNGSVVKVGRNLETALRALSLSPDYAGGLKLWVDALCIDQQDLTDRNSQVKRMGTIFGDALLVTIWLGDVLPEQRPGLELIHSHIIESTDARAAAETIDRLFRDDGEKEARMKLATEAMNTLVQAPYWSRVWVIQEKCLGSFNPDVLFGHVHFPLLSLRNLLARADNVRLAVTARSSVWRMLRLVDLVLLVQQQRRRQLGQGETEEERSSDVEMLTLLLMLGRLGGCVNARDKLYGLMGMMPAYIAQHIEPDYSKSVEHVFCDFARALVAGLGHFNFLLTGLSSTGLNIPSWVPDLTDPWDPALWGTGCMAAGGRGPRYRIEDGGARLVAKGFQVDVVDGTAPHLGWGNGELEVWRPAEQPSSAAAAAAIPNDPKTAIVRTLHRDADWDCTTGTTILDIPWIKAAPNDSTPRTEAMRRLGWGPVLQQANLADLVKLCNQLNDTFQPWGKPFSSFFGYVDLDDNDALPECRDPEAFVRSLNKHIGVVYPVITTAAGRFGTAIRPVLPGDLIFCILGCDGLVVLRPVDADRADGAYHVISQCYVEGLMKGEGIGMLDRGETELQDVVLV</sequence>
<keyword evidence="3" id="KW-1185">Reference proteome</keyword>
<dbReference type="AlphaFoldDB" id="A0A8K0SPR8"/>
<name>A0A8K0SPR8_9HYPO</name>
<dbReference type="InterPro" id="IPR052895">
    <property type="entry name" value="HetReg/Transcr_Mod"/>
</dbReference>
<evidence type="ECO:0000313" key="3">
    <source>
        <dbReference type="Proteomes" id="UP000813444"/>
    </source>
</evidence>
<organism evidence="2 3">
    <name type="scientific">Stachybotrys elegans</name>
    <dbReference type="NCBI Taxonomy" id="80388"/>
    <lineage>
        <taxon>Eukaryota</taxon>
        <taxon>Fungi</taxon>
        <taxon>Dikarya</taxon>
        <taxon>Ascomycota</taxon>
        <taxon>Pezizomycotina</taxon>
        <taxon>Sordariomycetes</taxon>
        <taxon>Hypocreomycetidae</taxon>
        <taxon>Hypocreales</taxon>
        <taxon>Stachybotryaceae</taxon>
        <taxon>Stachybotrys</taxon>
    </lineage>
</organism>
<accession>A0A8K0SPR8</accession>
<proteinExistence type="predicted"/>
<dbReference type="OrthoDB" id="265717at2759"/>
<dbReference type="PANTHER" id="PTHR24148:SF82">
    <property type="entry name" value="HETEROKARYON INCOMPATIBILITY DOMAIN-CONTAINING PROTEIN"/>
    <property type="match status" value="1"/>
</dbReference>
<protein>
    <submittedName>
        <fullName evidence="2">Heterokaryon incompatibility protein</fullName>
    </submittedName>
</protein>